<reference evidence="3" key="1">
    <citation type="submission" date="2023-06" db="EMBL/GenBank/DDBJ databases">
        <authorList>
            <person name="Noh H."/>
        </authorList>
    </citation>
    <scope>NUCLEOTIDE SEQUENCE</scope>
    <source>
        <strain evidence="3">DUCC20226</strain>
    </source>
</reference>
<organism evidence="3 4">
    <name type="scientific">Phomopsis amygdali</name>
    <name type="common">Fusicoccum amygdali</name>
    <dbReference type="NCBI Taxonomy" id="1214568"/>
    <lineage>
        <taxon>Eukaryota</taxon>
        <taxon>Fungi</taxon>
        <taxon>Dikarya</taxon>
        <taxon>Ascomycota</taxon>
        <taxon>Pezizomycotina</taxon>
        <taxon>Sordariomycetes</taxon>
        <taxon>Sordariomycetidae</taxon>
        <taxon>Diaporthales</taxon>
        <taxon>Diaporthaceae</taxon>
        <taxon>Diaporthe</taxon>
    </lineage>
</organism>
<gene>
    <name evidence="3" type="ORF">N8I77_007249</name>
</gene>
<dbReference type="Pfam" id="PF26082">
    <property type="entry name" value="zf-C2H2_AcuF"/>
    <property type="match status" value="1"/>
</dbReference>
<dbReference type="PROSITE" id="PS00028">
    <property type="entry name" value="ZINC_FINGER_C2H2_1"/>
    <property type="match status" value="1"/>
</dbReference>
<evidence type="ECO:0000313" key="3">
    <source>
        <dbReference type="EMBL" id="KAK2604306.1"/>
    </source>
</evidence>
<dbReference type="InterPro" id="IPR013087">
    <property type="entry name" value="Znf_C2H2_type"/>
</dbReference>
<proteinExistence type="predicted"/>
<feature type="region of interest" description="Disordered" evidence="1">
    <location>
        <begin position="613"/>
        <end position="640"/>
    </location>
</feature>
<dbReference type="InterPro" id="IPR058925">
    <property type="entry name" value="zf-C2H2_AcuF"/>
</dbReference>
<dbReference type="Proteomes" id="UP001265746">
    <property type="component" value="Unassembled WGS sequence"/>
</dbReference>
<dbReference type="SMART" id="SM00355">
    <property type="entry name" value="ZnF_C2H2"/>
    <property type="match status" value="3"/>
</dbReference>
<accession>A0AAD9SBA1</accession>
<dbReference type="AlphaFoldDB" id="A0AAD9SBA1"/>
<dbReference type="PANTHER" id="PTHR35391:SF7">
    <property type="entry name" value="C2H2-TYPE DOMAIN-CONTAINING PROTEIN"/>
    <property type="match status" value="1"/>
</dbReference>
<evidence type="ECO:0000313" key="4">
    <source>
        <dbReference type="Proteomes" id="UP001265746"/>
    </source>
</evidence>
<feature type="compositionally biased region" description="Polar residues" evidence="1">
    <location>
        <begin position="630"/>
        <end position="639"/>
    </location>
</feature>
<keyword evidence="4" id="KW-1185">Reference proteome</keyword>
<dbReference type="PANTHER" id="PTHR35391">
    <property type="entry name" value="C2H2-TYPE DOMAIN-CONTAINING PROTEIN-RELATED"/>
    <property type="match status" value="1"/>
</dbReference>
<feature type="region of interest" description="Disordered" evidence="1">
    <location>
        <begin position="510"/>
        <end position="531"/>
    </location>
</feature>
<name>A0AAD9SBA1_PHOAM</name>
<feature type="compositionally biased region" description="Acidic residues" evidence="1">
    <location>
        <begin position="360"/>
        <end position="382"/>
    </location>
</feature>
<comment type="caution">
    <text evidence="3">The sequence shown here is derived from an EMBL/GenBank/DDBJ whole genome shotgun (WGS) entry which is preliminary data.</text>
</comment>
<evidence type="ECO:0000256" key="1">
    <source>
        <dbReference type="SAM" id="MobiDB-lite"/>
    </source>
</evidence>
<evidence type="ECO:0000259" key="2">
    <source>
        <dbReference type="PROSITE" id="PS00028"/>
    </source>
</evidence>
<feature type="domain" description="C2H2-type" evidence="2">
    <location>
        <begin position="276"/>
        <end position="298"/>
    </location>
</feature>
<sequence>MVVDEALPFLQAGHGTEVEPQIEGDSVDEELAAMFDGSSEDGFDSSTGSRNNELTELLSGIGNVIDCLLRFSVTISNPAPHDHFKSRAGVQLTHHFEHYDTLHVRSKYPDIQPNLSERLGRMLAYRRRYFKYREDHHTRLKQGLEGALDDGASKGLATTIASSLPQDLKDSTLIHLAVVNDDRSEISATSYATSTLGQSELRVPPIPKQYVEGPFLCPFCYVFISVDSRHDWKKHVFRDLRPYACLVETCVVDHDFQRRKDWTHHMLQDHWRTWTCPFRCVGAYSSSSGLRDHLHKSHITEVVGQDVDAIVNLSSTADISRAKGPCPLCGFEISSSHQYQSHLGHHLEQLALFVLPTQGGEEEEDDDDDDDQDDNELGDDESVSSQDINFETEDTEQLSNSAMPTRAERSVYTEDADEDGNPIHGTKTYAAMSEHNDIETKETRRLYQLDREQEDEQVDHYFVDEIEDLEKEPTSLITTGSDLAMHKAHTRRRGDSLDIKTYYRPGINVSTDLSRPKVGRTRAPPPSRGLDKYNRRVAQASTAGMPAPQVKRSPIIVTTRQSKDLSASLDTASHHPADLEQIEPRYKSAPQYQVGMDGPTDILTADSLRRITRTPGRGTKSLGEREESAYLNSAATKNSTDSEDMTIVVKGMGTLTIGNAQLDIKDGDEISIRTNSSDMNSRYDDGDTAVPIWPNMHQQVDEATQADEAGPSVQNKSEKFEYWLATYRCR</sequence>
<dbReference type="EMBL" id="JAUJFL010000004">
    <property type="protein sequence ID" value="KAK2604306.1"/>
    <property type="molecule type" value="Genomic_DNA"/>
</dbReference>
<protein>
    <recommendedName>
        <fullName evidence="2">C2H2-type domain-containing protein</fullName>
    </recommendedName>
</protein>
<feature type="region of interest" description="Disordered" evidence="1">
    <location>
        <begin position="359"/>
        <end position="406"/>
    </location>
</feature>